<comment type="caution">
    <text evidence="1">The sequence shown here is derived from an EMBL/GenBank/DDBJ whole genome shotgun (WGS) entry which is preliminary data.</text>
</comment>
<proteinExistence type="predicted"/>
<evidence type="ECO:0000313" key="2">
    <source>
        <dbReference type="Proteomes" id="UP000473325"/>
    </source>
</evidence>
<dbReference type="Proteomes" id="UP000473325">
    <property type="component" value="Unassembled WGS sequence"/>
</dbReference>
<accession>A0A6L7F0G2</accession>
<keyword evidence="2" id="KW-1185">Reference proteome</keyword>
<dbReference type="RefSeq" id="WP_160879635.1">
    <property type="nucleotide sequence ID" value="NZ_WUEK01000014.1"/>
</dbReference>
<organism evidence="1 2">
    <name type="scientific">Nocardioides flavescens</name>
    <dbReference type="NCBI Taxonomy" id="2691959"/>
    <lineage>
        <taxon>Bacteria</taxon>
        <taxon>Bacillati</taxon>
        <taxon>Actinomycetota</taxon>
        <taxon>Actinomycetes</taxon>
        <taxon>Propionibacteriales</taxon>
        <taxon>Nocardioidaceae</taxon>
        <taxon>Nocardioides</taxon>
    </lineage>
</organism>
<sequence length="79" mass="8810">MSQRGELGELIDRLGVRQHIDPDENVRGAVVLLTVEEPDGHLSLRAAWSEGMSWIERIGVLRAAERAELPADGAHDWRV</sequence>
<name>A0A6L7F0G2_9ACTN</name>
<gene>
    <name evidence="1" type="ORF">GRQ65_19375</name>
</gene>
<reference evidence="1 2" key="1">
    <citation type="submission" date="2019-12" db="EMBL/GenBank/DDBJ databases">
        <authorList>
            <person name="Kun Z."/>
        </authorList>
    </citation>
    <scope>NUCLEOTIDE SEQUENCE [LARGE SCALE GENOMIC DNA]</scope>
    <source>
        <strain evidence="1 2">YIM 123512</strain>
    </source>
</reference>
<protein>
    <submittedName>
        <fullName evidence="1">Uncharacterized protein</fullName>
    </submittedName>
</protein>
<evidence type="ECO:0000313" key="1">
    <source>
        <dbReference type="EMBL" id="MXG91708.1"/>
    </source>
</evidence>
<dbReference type="AlphaFoldDB" id="A0A6L7F0G2"/>
<dbReference type="EMBL" id="WUEK01000014">
    <property type="protein sequence ID" value="MXG91708.1"/>
    <property type="molecule type" value="Genomic_DNA"/>
</dbReference>